<accession>A0AAD1GHQ2</accession>
<dbReference type="InterPro" id="IPR011067">
    <property type="entry name" value="Plasmid_toxin/cell-grow_inhib"/>
</dbReference>
<evidence type="ECO:0000313" key="2">
    <source>
        <dbReference type="Proteomes" id="UP000422519"/>
    </source>
</evidence>
<organism evidence="1 2">
    <name type="scientific">Rickettsia conorii subsp. heilongjiangensis</name>
    <dbReference type="NCBI Taxonomy" id="226665"/>
    <lineage>
        <taxon>Bacteria</taxon>
        <taxon>Pseudomonadati</taxon>
        <taxon>Pseudomonadota</taxon>
        <taxon>Alphaproteobacteria</taxon>
        <taxon>Rickettsiales</taxon>
        <taxon>Rickettsiaceae</taxon>
        <taxon>Rickettsieae</taxon>
        <taxon>Rickettsia</taxon>
        <taxon>spotted fever group</taxon>
    </lineage>
</organism>
<gene>
    <name evidence="1" type="ORF">RHHCN13_00030</name>
</gene>
<dbReference type="AlphaFoldDB" id="A0AAD1GHQ2"/>
<dbReference type="InterPro" id="IPR003477">
    <property type="entry name" value="PemK-like"/>
</dbReference>
<dbReference type="EMBL" id="AP019863">
    <property type="protein sequence ID" value="BBM92054.1"/>
    <property type="molecule type" value="Genomic_DNA"/>
</dbReference>
<proteinExistence type="predicted"/>
<sequence length="97" mass="11137">MEIIEIKKRYVVAWCNIGDYGKPRPVFVVQSNLYKNHPCITVCPLTTDLIDAPTFRLLLTPTELNGLNLESHIMVDKISAIRSDKIQKKLVNYHLNN</sequence>
<reference evidence="1" key="1">
    <citation type="journal article" date="2019" name="Front. Microbiol.">
        <title>Genomic features of Rickettsia heilongjiangensis revealed by intraspecies comparison and detailed comparison with Rickettsia japonica.</title>
        <authorList>
            <person name="Kasama K."/>
            <person name="Fujita H."/>
            <person name="Yamamoto S."/>
            <person name="Ooka T."/>
            <person name="Gotoh Y."/>
            <person name="Ogura Y."/>
            <person name="Ando S."/>
            <person name="Hayashi T."/>
        </authorList>
    </citation>
    <scope>NUCLEOTIDE SEQUENCE</scope>
    <source>
        <strain evidence="1">HCN-13</strain>
    </source>
</reference>
<name>A0AAD1GHQ2_RICCR</name>
<dbReference type="Pfam" id="PF02452">
    <property type="entry name" value="PemK_toxin"/>
    <property type="match status" value="1"/>
</dbReference>
<dbReference type="SUPFAM" id="SSF50118">
    <property type="entry name" value="Cell growth inhibitor/plasmid maintenance toxic component"/>
    <property type="match status" value="1"/>
</dbReference>
<dbReference type="GO" id="GO:0003677">
    <property type="term" value="F:DNA binding"/>
    <property type="evidence" value="ECO:0007669"/>
    <property type="project" value="InterPro"/>
</dbReference>
<dbReference type="Proteomes" id="UP000422519">
    <property type="component" value="Chromosome"/>
</dbReference>
<protein>
    <submittedName>
        <fullName evidence="1">Uncharacterized protein</fullName>
    </submittedName>
</protein>
<dbReference type="RefSeq" id="WP_014013724.1">
    <property type="nucleotide sequence ID" value="NZ_AP019862.1"/>
</dbReference>
<dbReference type="Gene3D" id="2.30.30.110">
    <property type="match status" value="1"/>
</dbReference>
<evidence type="ECO:0000313" key="1">
    <source>
        <dbReference type="EMBL" id="BBM92054.1"/>
    </source>
</evidence>